<evidence type="ECO:0000313" key="3">
    <source>
        <dbReference type="Proteomes" id="UP000076154"/>
    </source>
</evidence>
<evidence type="ECO:0000313" key="2">
    <source>
        <dbReference type="EMBL" id="RDB25999.1"/>
    </source>
</evidence>
<comment type="caution">
    <text evidence="2">The sequence shown here is derived from an EMBL/GenBank/DDBJ whole genome shotgun (WGS) entry which is preliminary data.</text>
</comment>
<dbReference type="InParanoid" id="A0A369JUI8"/>
<dbReference type="AlphaFoldDB" id="A0A369JUI8"/>
<organism evidence="2 3">
    <name type="scientific">Hypsizygus marmoreus</name>
    <name type="common">White beech mushroom</name>
    <name type="synonym">Agaricus marmoreus</name>
    <dbReference type="NCBI Taxonomy" id="39966"/>
    <lineage>
        <taxon>Eukaryota</taxon>
        <taxon>Fungi</taxon>
        <taxon>Dikarya</taxon>
        <taxon>Basidiomycota</taxon>
        <taxon>Agaricomycotina</taxon>
        <taxon>Agaricomycetes</taxon>
        <taxon>Agaricomycetidae</taxon>
        <taxon>Agaricales</taxon>
        <taxon>Tricholomatineae</taxon>
        <taxon>Lyophyllaceae</taxon>
        <taxon>Hypsizygus</taxon>
    </lineage>
</organism>
<gene>
    <name evidence="2" type="ORF">Hypma_006532</name>
</gene>
<feature type="compositionally biased region" description="Low complexity" evidence="1">
    <location>
        <begin position="160"/>
        <end position="173"/>
    </location>
</feature>
<dbReference type="Proteomes" id="UP000076154">
    <property type="component" value="Unassembled WGS sequence"/>
</dbReference>
<dbReference type="EMBL" id="LUEZ02000040">
    <property type="protein sequence ID" value="RDB25999.1"/>
    <property type="molecule type" value="Genomic_DNA"/>
</dbReference>
<feature type="region of interest" description="Disordered" evidence="1">
    <location>
        <begin position="145"/>
        <end position="203"/>
    </location>
</feature>
<proteinExistence type="predicted"/>
<feature type="compositionally biased region" description="Basic and acidic residues" evidence="1">
    <location>
        <begin position="17"/>
        <end position="35"/>
    </location>
</feature>
<keyword evidence="3" id="KW-1185">Reference proteome</keyword>
<feature type="compositionally biased region" description="Basic and acidic residues" evidence="1">
    <location>
        <begin position="185"/>
        <end position="194"/>
    </location>
</feature>
<feature type="compositionally biased region" description="Polar residues" evidence="1">
    <location>
        <begin position="1"/>
        <end position="16"/>
    </location>
</feature>
<sequence>MSSNGQHSATGNASPEHSNEHSREGSHASGEDEGHFNTEIISAIDGVIERFRSSSIPKSDTILEILSFIRTTNVTPASQNIAFSNYLTTIDTIESQGIEAHRRGLHASDGLGDSAGRSGSGTISDPSRETDDAVAEILGSIVAEAGSATSSKRGRDQSSDSESSSSGEESNTSGEDRHKGKKKSVRESKMPWHRRELKARKNASPSCIKTRKLLKYFGRNTGEVKQLIKLSQTAPLGFPSSEWDNIIKGNPVNLDIVLSSLHHLGAPEENTGRLGSTEIKLGQNEPTRKVQTSGDWTSTWNAAIKATVFIFKHRETELRSYAEYVEGLFASKITSSHHLIISFDKAIRAEVAGAQACLLTDYHRFTRLQTAIMSHDGVEASHRSKKRFRFSQD</sequence>
<protein>
    <submittedName>
        <fullName evidence="2">Uncharacterized protein</fullName>
    </submittedName>
</protein>
<dbReference type="STRING" id="39966.A0A369JUI8"/>
<evidence type="ECO:0000256" key="1">
    <source>
        <dbReference type="SAM" id="MobiDB-lite"/>
    </source>
</evidence>
<name>A0A369JUI8_HYPMA</name>
<dbReference type="OrthoDB" id="2355984at2759"/>
<accession>A0A369JUI8</accession>
<reference evidence="2" key="1">
    <citation type="submission" date="2018-04" db="EMBL/GenBank/DDBJ databases">
        <title>Whole genome sequencing of Hypsizygus marmoreus.</title>
        <authorList>
            <person name="Choi I.-G."/>
            <person name="Min B."/>
            <person name="Kim J.-G."/>
            <person name="Kim S."/>
            <person name="Oh Y.-L."/>
            <person name="Kong W.-S."/>
            <person name="Park H."/>
            <person name="Jeong J."/>
            <person name="Song E.-S."/>
        </authorList>
    </citation>
    <scope>NUCLEOTIDE SEQUENCE [LARGE SCALE GENOMIC DNA]</scope>
    <source>
        <strain evidence="2">51987-8</strain>
    </source>
</reference>
<feature type="region of interest" description="Disordered" evidence="1">
    <location>
        <begin position="1"/>
        <end position="35"/>
    </location>
</feature>
<feature type="region of interest" description="Disordered" evidence="1">
    <location>
        <begin position="106"/>
        <end position="131"/>
    </location>
</feature>